<comment type="similarity">
    <text evidence="2">Belongs to the binding-protein-dependent transport system permease family. FecCD subfamily.</text>
</comment>
<feature type="transmembrane region" description="Helical" evidence="8">
    <location>
        <begin position="292"/>
        <end position="309"/>
    </location>
</feature>
<feature type="transmembrane region" description="Helical" evidence="8">
    <location>
        <begin position="321"/>
        <end position="341"/>
    </location>
</feature>
<feature type="transmembrane region" description="Helical" evidence="8">
    <location>
        <begin position="135"/>
        <end position="153"/>
    </location>
</feature>
<evidence type="ECO:0000256" key="1">
    <source>
        <dbReference type="ARBA" id="ARBA00004651"/>
    </source>
</evidence>
<evidence type="ECO:0000256" key="5">
    <source>
        <dbReference type="ARBA" id="ARBA00022692"/>
    </source>
</evidence>
<evidence type="ECO:0000256" key="8">
    <source>
        <dbReference type="SAM" id="Phobius"/>
    </source>
</evidence>
<evidence type="ECO:0000256" key="4">
    <source>
        <dbReference type="ARBA" id="ARBA00022475"/>
    </source>
</evidence>
<dbReference type="PANTHER" id="PTHR30472">
    <property type="entry name" value="FERRIC ENTEROBACTIN TRANSPORT SYSTEM PERMEASE PROTEIN"/>
    <property type="match status" value="1"/>
</dbReference>
<keyword evidence="5 8" id="KW-0812">Transmembrane</keyword>
<dbReference type="CDD" id="cd06550">
    <property type="entry name" value="TM_ABC_iron-siderophores_like"/>
    <property type="match status" value="1"/>
</dbReference>
<gene>
    <name evidence="9" type="ORF">J3A84_00320</name>
</gene>
<organism evidence="9 10">
    <name type="scientific">Proteiniclasticum aestuarii</name>
    <dbReference type="NCBI Taxonomy" id="2817862"/>
    <lineage>
        <taxon>Bacteria</taxon>
        <taxon>Bacillati</taxon>
        <taxon>Bacillota</taxon>
        <taxon>Clostridia</taxon>
        <taxon>Eubacteriales</taxon>
        <taxon>Clostridiaceae</taxon>
        <taxon>Proteiniclasticum</taxon>
    </lineage>
</organism>
<keyword evidence="7 8" id="KW-0472">Membrane</keyword>
<reference evidence="9" key="1">
    <citation type="submission" date="2021-03" db="EMBL/GenBank/DDBJ databases">
        <title>Proteiniclasticum marinus sp. nov., isolated from tidal flat sediment.</title>
        <authorList>
            <person name="Namirimu T."/>
            <person name="Yang J.-A."/>
            <person name="Yang S.-H."/>
            <person name="Kim Y.-J."/>
            <person name="Kwon K.K."/>
        </authorList>
    </citation>
    <scope>NUCLEOTIDE SEQUENCE</scope>
    <source>
        <strain evidence="9">SCR006</strain>
    </source>
</reference>
<sequence length="351" mass="37368">MSFIERKGFYRSLFFLLLLSLLTLMIFASTLGAADISFMDALSILIRKLPVAGKLIQKEGMKTHEVIMLNIRLPRVILSAVIGMGLSVVGAAFQGMFKNPMADPYVIGVSSGAALGASIAITLGGTFLAGPFPSVQLMAFLGAILTVVCVYEIAKVGTKIPAVTLLLAGVAVSAMASAMISILMIFNRDQADSIIFWTMGSVAAARWGQILYLLPVVGMGTLIILFYARDLNLMMAGDDTAHNLGVEIEKTKKVLLVVSSLMIAFIVSSSGIIGFVGLIVPHGVRLLLGPDHRVLIPFSAIGGAVFMIVSDTLARTVLSPMEIPVGAVTALFGAPYFIYLLRRTKLRGISL</sequence>
<dbReference type="RefSeq" id="WP_207598005.1">
    <property type="nucleotide sequence ID" value="NZ_JAFNJU010000001.1"/>
</dbReference>
<keyword evidence="3" id="KW-0813">Transport</keyword>
<dbReference type="Pfam" id="PF01032">
    <property type="entry name" value="FecCD"/>
    <property type="match status" value="1"/>
</dbReference>
<dbReference type="GO" id="GO:0005886">
    <property type="term" value="C:plasma membrane"/>
    <property type="evidence" value="ECO:0007669"/>
    <property type="project" value="UniProtKB-SubCell"/>
</dbReference>
<keyword evidence="6 8" id="KW-1133">Transmembrane helix</keyword>
<evidence type="ECO:0000313" key="9">
    <source>
        <dbReference type="EMBL" id="MBO1263483.1"/>
    </source>
</evidence>
<feature type="transmembrane region" description="Helical" evidence="8">
    <location>
        <begin position="105"/>
        <end position="129"/>
    </location>
</feature>
<dbReference type="SUPFAM" id="SSF81345">
    <property type="entry name" value="ABC transporter involved in vitamin B12 uptake, BtuC"/>
    <property type="match status" value="1"/>
</dbReference>
<evidence type="ECO:0000256" key="6">
    <source>
        <dbReference type="ARBA" id="ARBA00022989"/>
    </source>
</evidence>
<evidence type="ECO:0000313" key="10">
    <source>
        <dbReference type="Proteomes" id="UP000664218"/>
    </source>
</evidence>
<evidence type="ECO:0000256" key="2">
    <source>
        <dbReference type="ARBA" id="ARBA00007935"/>
    </source>
</evidence>
<dbReference type="Gene3D" id="1.10.3470.10">
    <property type="entry name" value="ABC transporter involved in vitamin B12 uptake, BtuC"/>
    <property type="match status" value="1"/>
</dbReference>
<dbReference type="Proteomes" id="UP000664218">
    <property type="component" value="Unassembled WGS sequence"/>
</dbReference>
<feature type="transmembrane region" description="Helical" evidence="8">
    <location>
        <begin position="165"/>
        <end position="186"/>
    </location>
</feature>
<name>A0A939H9Y6_9CLOT</name>
<comment type="subcellular location">
    <subcellularLocation>
        <location evidence="1">Cell membrane</location>
        <topology evidence="1">Multi-pass membrane protein</topology>
    </subcellularLocation>
</comment>
<protein>
    <submittedName>
        <fullName evidence="9">Iron chelate uptake ABC transporter family permease subunit</fullName>
    </submittedName>
</protein>
<dbReference type="EMBL" id="JAFNJU010000001">
    <property type="protein sequence ID" value="MBO1263483.1"/>
    <property type="molecule type" value="Genomic_DNA"/>
</dbReference>
<dbReference type="GO" id="GO:0022857">
    <property type="term" value="F:transmembrane transporter activity"/>
    <property type="evidence" value="ECO:0007669"/>
    <property type="project" value="InterPro"/>
</dbReference>
<dbReference type="InterPro" id="IPR000522">
    <property type="entry name" value="ABC_transptr_permease_BtuC"/>
</dbReference>
<dbReference type="GO" id="GO:0033214">
    <property type="term" value="P:siderophore-iron import into cell"/>
    <property type="evidence" value="ECO:0007669"/>
    <property type="project" value="TreeGrafter"/>
</dbReference>
<dbReference type="AlphaFoldDB" id="A0A939H9Y6"/>
<dbReference type="FunFam" id="1.10.3470.10:FF:000001">
    <property type="entry name" value="Vitamin B12 ABC transporter permease BtuC"/>
    <property type="match status" value="1"/>
</dbReference>
<keyword evidence="4" id="KW-1003">Cell membrane</keyword>
<evidence type="ECO:0000256" key="7">
    <source>
        <dbReference type="ARBA" id="ARBA00023136"/>
    </source>
</evidence>
<feature type="transmembrane region" description="Helical" evidence="8">
    <location>
        <begin position="76"/>
        <end position="93"/>
    </location>
</feature>
<dbReference type="PANTHER" id="PTHR30472:SF25">
    <property type="entry name" value="ABC TRANSPORTER PERMEASE PROTEIN MJ0876-RELATED"/>
    <property type="match status" value="1"/>
</dbReference>
<evidence type="ECO:0000256" key="3">
    <source>
        <dbReference type="ARBA" id="ARBA00022448"/>
    </source>
</evidence>
<feature type="transmembrane region" description="Helical" evidence="8">
    <location>
        <begin position="206"/>
        <end position="228"/>
    </location>
</feature>
<keyword evidence="10" id="KW-1185">Reference proteome</keyword>
<proteinExistence type="inferred from homology"/>
<feature type="transmembrane region" description="Helical" evidence="8">
    <location>
        <begin position="254"/>
        <end position="280"/>
    </location>
</feature>
<comment type="caution">
    <text evidence="9">The sequence shown here is derived from an EMBL/GenBank/DDBJ whole genome shotgun (WGS) entry which is preliminary data.</text>
</comment>
<dbReference type="InterPro" id="IPR037294">
    <property type="entry name" value="ABC_BtuC-like"/>
</dbReference>
<accession>A0A939H9Y6</accession>